<proteinExistence type="predicted"/>
<sequence length="37" mass="4040">MASGHLIIETDSMEAFGVIMSGAENHPVMEPVVNRIR</sequence>
<comment type="caution">
    <text evidence="1">The sequence shown here is derived from an EMBL/GenBank/DDBJ whole genome shotgun (WGS) entry which is preliminary data.</text>
</comment>
<reference evidence="1" key="1">
    <citation type="submission" date="2020-09" db="EMBL/GenBank/DDBJ databases">
        <title>Genome-Enabled Discovery of Anthraquinone Biosynthesis in Senna tora.</title>
        <authorList>
            <person name="Kang S.-H."/>
            <person name="Pandey R.P."/>
            <person name="Lee C.-M."/>
            <person name="Sim J.-S."/>
            <person name="Jeong J.-T."/>
            <person name="Choi B.-S."/>
            <person name="Jung M."/>
            <person name="Ginzburg D."/>
            <person name="Zhao K."/>
            <person name="Won S.Y."/>
            <person name="Oh T.-J."/>
            <person name="Yu Y."/>
            <person name="Kim N.-H."/>
            <person name="Lee O.R."/>
            <person name="Lee T.-H."/>
            <person name="Bashyal P."/>
            <person name="Kim T.-S."/>
            <person name="Lee W.-H."/>
            <person name="Kawkins C."/>
            <person name="Kim C.-K."/>
            <person name="Kim J.S."/>
            <person name="Ahn B.O."/>
            <person name="Rhee S.Y."/>
            <person name="Sohng J.K."/>
        </authorList>
    </citation>
    <scope>NUCLEOTIDE SEQUENCE</scope>
    <source>
        <tissue evidence="1">Leaf</tissue>
    </source>
</reference>
<organism evidence="1 2">
    <name type="scientific">Senna tora</name>
    <dbReference type="NCBI Taxonomy" id="362788"/>
    <lineage>
        <taxon>Eukaryota</taxon>
        <taxon>Viridiplantae</taxon>
        <taxon>Streptophyta</taxon>
        <taxon>Embryophyta</taxon>
        <taxon>Tracheophyta</taxon>
        <taxon>Spermatophyta</taxon>
        <taxon>Magnoliopsida</taxon>
        <taxon>eudicotyledons</taxon>
        <taxon>Gunneridae</taxon>
        <taxon>Pentapetalae</taxon>
        <taxon>rosids</taxon>
        <taxon>fabids</taxon>
        <taxon>Fabales</taxon>
        <taxon>Fabaceae</taxon>
        <taxon>Caesalpinioideae</taxon>
        <taxon>Cassia clade</taxon>
        <taxon>Senna</taxon>
    </lineage>
</organism>
<accession>A0A834WPL3</accession>
<name>A0A834WPL3_9FABA</name>
<dbReference type="EMBL" id="JAAIUW010000005">
    <property type="protein sequence ID" value="KAF7831320.1"/>
    <property type="molecule type" value="Genomic_DNA"/>
</dbReference>
<evidence type="ECO:0000313" key="2">
    <source>
        <dbReference type="Proteomes" id="UP000634136"/>
    </source>
</evidence>
<dbReference type="AlphaFoldDB" id="A0A834WPL3"/>
<keyword evidence="2" id="KW-1185">Reference proteome</keyword>
<dbReference type="Proteomes" id="UP000634136">
    <property type="component" value="Unassembled WGS sequence"/>
</dbReference>
<protein>
    <submittedName>
        <fullName evidence="1">Uncharacterized protein</fullName>
    </submittedName>
</protein>
<evidence type="ECO:0000313" key="1">
    <source>
        <dbReference type="EMBL" id="KAF7831320.1"/>
    </source>
</evidence>
<gene>
    <name evidence="1" type="ORF">G2W53_013653</name>
</gene>